<dbReference type="OrthoDB" id="9811097at2"/>
<accession>A0A7X2J1Y5</accession>
<name>A0A7X2J1Y5_9BACI</name>
<protein>
    <recommendedName>
        <fullName evidence="3">Recombinase zinc beta ribbon domain-containing protein</fullName>
    </recommendedName>
</protein>
<dbReference type="AlphaFoldDB" id="A0A7X2J1Y5"/>
<proteinExistence type="predicted"/>
<dbReference type="RefSeq" id="WP_154309111.1">
    <property type="nucleotide sequence ID" value="NZ_WKKI01000040.1"/>
</dbReference>
<evidence type="ECO:0000313" key="1">
    <source>
        <dbReference type="EMBL" id="MRX73647.1"/>
    </source>
</evidence>
<dbReference type="EMBL" id="WKKI01000040">
    <property type="protein sequence ID" value="MRX73647.1"/>
    <property type="molecule type" value="Genomic_DNA"/>
</dbReference>
<organism evidence="1 2">
    <name type="scientific">Metabacillus lacus</name>
    <dbReference type="NCBI Taxonomy" id="1983721"/>
    <lineage>
        <taxon>Bacteria</taxon>
        <taxon>Bacillati</taxon>
        <taxon>Bacillota</taxon>
        <taxon>Bacilli</taxon>
        <taxon>Bacillales</taxon>
        <taxon>Bacillaceae</taxon>
        <taxon>Metabacillus</taxon>
    </lineage>
</organism>
<reference evidence="1 2" key="1">
    <citation type="submission" date="2019-11" db="EMBL/GenBank/DDBJ databases">
        <title>Bacillus lacus genome.</title>
        <authorList>
            <person name="Allen C.J."/>
            <person name="Newman J.D."/>
        </authorList>
    </citation>
    <scope>NUCLEOTIDE SEQUENCE [LARGE SCALE GENOMIC DNA]</scope>
    <source>
        <strain evidence="1 2">KCTC 33946</strain>
    </source>
</reference>
<keyword evidence="2" id="KW-1185">Reference proteome</keyword>
<evidence type="ECO:0000313" key="2">
    <source>
        <dbReference type="Proteomes" id="UP000448867"/>
    </source>
</evidence>
<evidence type="ECO:0008006" key="3">
    <source>
        <dbReference type="Google" id="ProtNLM"/>
    </source>
</evidence>
<gene>
    <name evidence="1" type="ORF">GJU40_16010</name>
</gene>
<dbReference type="Proteomes" id="UP000448867">
    <property type="component" value="Unassembled WGS sequence"/>
</dbReference>
<sequence>MNRNTKHYDYQYYLCKSCGYKVAIEEVHNRFIPKILNRVKELISTVPIVPKTLAAINEMSIQVKQSVESKQKIIKILEGKLNTARDLEDRELELKILEFIQHHNESLKDFANCQENLRRIHQLVESDQFFPRFDEILNHQLGLDEVRLIILYFVECLIVSTEQQPQLLFKSNIFSDLNISPIG</sequence>
<comment type="caution">
    <text evidence="1">The sequence shown here is derived from an EMBL/GenBank/DDBJ whole genome shotgun (WGS) entry which is preliminary data.</text>
</comment>